<feature type="transmembrane region" description="Helical" evidence="2">
    <location>
        <begin position="158"/>
        <end position="184"/>
    </location>
</feature>
<keyword evidence="1" id="KW-0175">Coiled coil</keyword>
<reference evidence="3 4" key="1">
    <citation type="journal article" date="2007" name="Nature">
        <title>Evolution of genes and genomes on the Drosophila phylogeny.</title>
        <authorList>
            <consortium name="Drosophila 12 Genomes Consortium"/>
            <person name="Clark A.G."/>
            <person name="Eisen M.B."/>
            <person name="Smith D.R."/>
            <person name="Bergman C.M."/>
            <person name="Oliver B."/>
            <person name="Markow T.A."/>
            <person name="Kaufman T.C."/>
            <person name="Kellis M."/>
            <person name="Gelbart W."/>
            <person name="Iyer V.N."/>
            <person name="Pollard D.A."/>
            <person name="Sackton T.B."/>
            <person name="Larracuente A.M."/>
            <person name="Singh N.D."/>
            <person name="Abad J.P."/>
            <person name="Abt D.N."/>
            <person name="Adryan B."/>
            <person name="Aguade M."/>
            <person name="Akashi H."/>
            <person name="Anderson W.W."/>
            <person name="Aquadro C.F."/>
            <person name="Ardell D.H."/>
            <person name="Arguello R."/>
            <person name="Artieri C.G."/>
            <person name="Barbash D.A."/>
            <person name="Barker D."/>
            <person name="Barsanti P."/>
            <person name="Batterham P."/>
            <person name="Batzoglou S."/>
            <person name="Begun D."/>
            <person name="Bhutkar A."/>
            <person name="Blanco E."/>
            <person name="Bosak S.A."/>
            <person name="Bradley R.K."/>
            <person name="Brand A.D."/>
            <person name="Brent M.R."/>
            <person name="Brooks A.N."/>
            <person name="Brown R.H."/>
            <person name="Butlin R.K."/>
            <person name="Caggese C."/>
            <person name="Calvi B.R."/>
            <person name="Bernardo de Carvalho A."/>
            <person name="Caspi A."/>
            <person name="Castrezana S."/>
            <person name="Celniker S.E."/>
            <person name="Chang J.L."/>
            <person name="Chapple C."/>
            <person name="Chatterji S."/>
            <person name="Chinwalla A."/>
            <person name="Civetta A."/>
            <person name="Clifton S.W."/>
            <person name="Comeron J.M."/>
            <person name="Costello J.C."/>
            <person name="Coyne J.A."/>
            <person name="Daub J."/>
            <person name="David R.G."/>
            <person name="Delcher A.L."/>
            <person name="Delehaunty K."/>
            <person name="Do C.B."/>
            <person name="Ebling H."/>
            <person name="Edwards K."/>
            <person name="Eickbush T."/>
            <person name="Evans J.D."/>
            <person name="Filipski A."/>
            <person name="Findeiss S."/>
            <person name="Freyhult E."/>
            <person name="Fulton L."/>
            <person name="Fulton R."/>
            <person name="Garcia A.C."/>
            <person name="Gardiner A."/>
            <person name="Garfield D.A."/>
            <person name="Garvin B.E."/>
            <person name="Gibson G."/>
            <person name="Gilbert D."/>
            <person name="Gnerre S."/>
            <person name="Godfrey J."/>
            <person name="Good R."/>
            <person name="Gotea V."/>
            <person name="Gravely B."/>
            <person name="Greenberg A.J."/>
            <person name="Griffiths-Jones S."/>
            <person name="Gross S."/>
            <person name="Guigo R."/>
            <person name="Gustafson E.A."/>
            <person name="Haerty W."/>
            <person name="Hahn M.W."/>
            <person name="Halligan D.L."/>
            <person name="Halpern A.L."/>
            <person name="Halter G.M."/>
            <person name="Han M.V."/>
            <person name="Heger A."/>
            <person name="Hillier L."/>
            <person name="Hinrichs A.S."/>
            <person name="Holmes I."/>
            <person name="Hoskins R.A."/>
            <person name="Hubisz M.J."/>
            <person name="Hultmark D."/>
            <person name="Huntley M.A."/>
            <person name="Jaffe D.B."/>
            <person name="Jagadeeshan S."/>
            <person name="Jeck W.R."/>
            <person name="Johnson J."/>
            <person name="Jones C.D."/>
            <person name="Jordan W.C."/>
            <person name="Karpen G.H."/>
            <person name="Kataoka E."/>
            <person name="Keightley P.D."/>
            <person name="Kheradpour P."/>
            <person name="Kirkness E.F."/>
            <person name="Koerich L.B."/>
            <person name="Kristiansen K."/>
            <person name="Kudrna D."/>
            <person name="Kulathinal R.J."/>
            <person name="Kumar S."/>
            <person name="Kwok R."/>
            <person name="Lander E."/>
            <person name="Langley C.H."/>
            <person name="Lapoint R."/>
            <person name="Lazzaro B.P."/>
            <person name="Lee S.J."/>
            <person name="Levesque L."/>
            <person name="Li R."/>
            <person name="Lin C.F."/>
            <person name="Lin M.F."/>
            <person name="Lindblad-Toh K."/>
            <person name="Llopart A."/>
            <person name="Long M."/>
            <person name="Low L."/>
            <person name="Lozovsky E."/>
            <person name="Lu J."/>
            <person name="Luo M."/>
            <person name="Machado C.A."/>
            <person name="Makalowski W."/>
            <person name="Marzo M."/>
            <person name="Matsuda M."/>
            <person name="Matzkin L."/>
            <person name="McAllister B."/>
            <person name="McBride C.S."/>
            <person name="McKernan B."/>
            <person name="McKernan K."/>
            <person name="Mendez-Lago M."/>
            <person name="Minx P."/>
            <person name="Mollenhauer M.U."/>
            <person name="Montooth K."/>
            <person name="Mount S.M."/>
            <person name="Mu X."/>
            <person name="Myers E."/>
            <person name="Negre B."/>
            <person name="Newfeld S."/>
            <person name="Nielsen R."/>
            <person name="Noor M.A."/>
            <person name="O'Grady P."/>
            <person name="Pachter L."/>
            <person name="Papaceit M."/>
            <person name="Parisi M.J."/>
            <person name="Parisi M."/>
            <person name="Parts L."/>
            <person name="Pedersen J.S."/>
            <person name="Pesole G."/>
            <person name="Phillippy A.M."/>
            <person name="Ponting C.P."/>
            <person name="Pop M."/>
            <person name="Porcelli D."/>
            <person name="Powell J.R."/>
            <person name="Prohaska S."/>
            <person name="Pruitt K."/>
            <person name="Puig M."/>
            <person name="Quesneville H."/>
            <person name="Ram K.R."/>
            <person name="Rand D."/>
            <person name="Rasmussen M.D."/>
            <person name="Reed L.K."/>
            <person name="Reenan R."/>
            <person name="Reily A."/>
            <person name="Remington K.A."/>
            <person name="Rieger T.T."/>
            <person name="Ritchie M.G."/>
            <person name="Robin C."/>
            <person name="Rogers Y.H."/>
            <person name="Rohde C."/>
            <person name="Rozas J."/>
            <person name="Rubenfield M.J."/>
            <person name="Ruiz A."/>
            <person name="Russo S."/>
            <person name="Salzberg S.L."/>
            <person name="Sanchez-Gracia A."/>
            <person name="Saranga D.J."/>
            <person name="Sato H."/>
            <person name="Schaeffer S.W."/>
            <person name="Schatz M.C."/>
            <person name="Schlenke T."/>
            <person name="Schwartz R."/>
            <person name="Segarra C."/>
            <person name="Singh R.S."/>
            <person name="Sirot L."/>
            <person name="Sirota M."/>
            <person name="Sisneros N.B."/>
            <person name="Smith C.D."/>
            <person name="Smith T.F."/>
            <person name="Spieth J."/>
            <person name="Stage D.E."/>
            <person name="Stark A."/>
            <person name="Stephan W."/>
            <person name="Strausberg R.L."/>
            <person name="Strempel S."/>
            <person name="Sturgill D."/>
            <person name="Sutton G."/>
            <person name="Sutton G.G."/>
            <person name="Tao W."/>
            <person name="Teichmann S."/>
            <person name="Tobari Y.N."/>
            <person name="Tomimura Y."/>
            <person name="Tsolas J.M."/>
            <person name="Valente V.L."/>
            <person name="Venter E."/>
            <person name="Venter J.C."/>
            <person name="Vicario S."/>
            <person name="Vieira F.G."/>
            <person name="Vilella A.J."/>
            <person name="Villasante A."/>
            <person name="Walenz B."/>
            <person name="Wang J."/>
            <person name="Wasserman M."/>
            <person name="Watts T."/>
            <person name="Wilson D."/>
            <person name="Wilson R.K."/>
            <person name="Wing R.A."/>
            <person name="Wolfner M.F."/>
            <person name="Wong A."/>
            <person name="Wong G.K."/>
            <person name="Wu C.I."/>
            <person name="Wu G."/>
            <person name="Yamamoto D."/>
            <person name="Yang H.P."/>
            <person name="Yang S.P."/>
            <person name="Yorke J.A."/>
            <person name="Yoshida K."/>
            <person name="Zdobnov E."/>
            <person name="Zhang P."/>
            <person name="Zhang Y."/>
            <person name="Zimin A.V."/>
            <person name="Baldwin J."/>
            <person name="Abdouelleil A."/>
            <person name="Abdulkadir J."/>
            <person name="Abebe A."/>
            <person name="Abera B."/>
            <person name="Abreu J."/>
            <person name="Acer S.C."/>
            <person name="Aftuck L."/>
            <person name="Alexander A."/>
            <person name="An P."/>
            <person name="Anderson E."/>
            <person name="Anderson S."/>
            <person name="Arachi H."/>
            <person name="Azer M."/>
            <person name="Bachantsang P."/>
            <person name="Barry A."/>
            <person name="Bayul T."/>
            <person name="Berlin A."/>
            <person name="Bessette D."/>
            <person name="Bloom T."/>
            <person name="Blye J."/>
            <person name="Boguslavskiy L."/>
            <person name="Bonnet C."/>
            <person name="Boukhgalter B."/>
            <person name="Bourzgui I."/>
            <person name="Brown A."/>
            <person name="Cahill P."/>
            <person name="Channer S."/>
            <person name="Cheshatsang Y."/>
            <person name="Chuda L."/>
            <person name="Citroen M."/>
            <person name="Collymore A."/>
            <person name="Cooke P."/>
            <person name="Costello M."/>
            <person name="D'Aco K."/>
            <person name="Daza R."/>
            <person name="De Haan G."/>
            <person name="DeGray S."/>
            <person name="DeMaso C."/>
            <person name="Dhargay N."/>
            <person name="Dooley K."/>
            <person name="Dooley E."/>
            <person name="Doricent M."/>
            <person name="Dorje P."/>
            <person name="Dorjee K."/>
            <person name="Dupes A."/>
            <person name="Elong R."/>
            <person name="Falk J."/>
            <person name="Farina A."/>
            <person name="Faro S."/>
            <person name="Ferguson D."/>
            <person name="Fisher S."/>
            <person name="Foley C.D."/>
            <person name="Franke A."/>
            <person name="Friedrich D."/>
            <person name="Gadbois L."/>
            <person name="Gearin G."/>
            <person name="Gearin C.R."/>
            <person name="Giannoukos G."/>
            <person name="Goode T."/>
            <person name="Graham J."/>
            <person name="Grandbois E."/>
            <person name="Grewal S."/>
            <person name="Gyaltsen K."/>
            <person name="Hafez N."/>
            <person name="Hagos B."/>
            <person name="Hall J."/>
            <person name="Henson C."/>
            <person name="Hollinger A."/>
            <person name="Honan T."/>
            <person name="Huard M.D."/>
            <person name="Hughes L."/>
            <person name="Hurhula B."/>
            <person name="Husby M.E."/>
            <person name="Kamat A."/>
            <person name="Kanga B."/>
            <person name="Kashin S."/>
            <person name="Khazanovich D."/>
            <person name="Kisner P."/>
            <person name="Lance K."/>
            <person name="Lara M."/>
            <person name="Lee W."/>
            <person name="Lennon N."/>
            <person name="Letendre F."/>
            <person name="LeVine R."/>
            <person name="Lipovsky A."/>
            <person name="Liu X."/>
            <person name="Liu J."/>
            <person name="Liu S."/>
            <person name="Lokyitsang T."/>
            <person name="Lokyitsang Y."/>
            <person name="Lubonja R."/>
            <person name="Lui A."/>
            <person name="MacDonald P."/>
            <person name="Magnisalis V."/>
            <person name="Maru K."/>
            <person name="Matthews C."/>
            <person name="McCusker W."/>
            <person name="McDonough S."/>
            <person name="Mehta T."/>
            <person name="Meldrim J."/>
            <person name="Meneus L."/>
            <person name="Mihai O."/>
            <person name="Mihalev A."/>
            <person name="Mihova T."/>
            <person name="Mittelman R."/>
            <person name="Mlenga V."/>
            <person name="Montmayeur A."/>
            <person name="Mulrain L."/>
            <person name="Navidi A."/>
            <person name="Naylor J."/>
            <person name="Negash T."/>
            <person name="Nguyen T."/>
            <person name="Nguyen N."/>
            <person name="Nicol R."/>
            <person name="Norbu C."/>
            <person name="Norbu N."/>
            <person name="Novod N."/>
            <person name="O'Neill B."/>
            <person name="Osman S."/>
            <person name="Markiewicz E."/>
            <person name="Oyono O.L."/>
            <person name="Patti C."/>
            <person name="Phunkhang P."/>
            <person name="Pierre F."/>
            <person name="Priest M."/>
            <person name="Raghuraman S."/>
            <person name="Rege F."/>
            <person name="Reyes R."/>
            <person name="Rise C."/>
            <person name="Rogov P."/>
            <person name="Ross K."/>
            <person name="Ryan E."/>
            <person name="Settipalli S."/>
            <person name="Shea T."/>
            <person name="Sherpa N."/>
            <person name="Shi L."/>
            <person name="Shih D."/>
            <person name="Sparrow T."/>
            <person name="Spaulding J."/>
            <person name="Stalker J."/>
            <person name="Stange-Thomann N."/>
            <person name="Stavropoulos S."/>
            <person name="Stone C."/>
            <person name="Strader C."/>
            <person name="Tesfaye S."/>
            <person name="Thomson T."/>
            <person name="Thoulutsang Y."/>
            <person name="Thoulutsang D."/>
            <person name="Topham K."/>
            <person name="Topping I."/>
            <person name="Tsamla T."/>
            <person name="Vassiliev H."/>
            <person name="Vo A."/>
            <person name="Wangchuk T."/>
            <person name="Wangdi T."/>
            <person name="Weiand M."/>
            <person name="Wilkinson J."/>
            <person name="Wilson A."/>
            <person name="Yadav S."/>
            <person name="Young G."/>
            <person name="Yu Q."/>
            <person name="Zembek L."/>
            <person name="Zhong D."/>
            <person name="Zimmer A."/>
            <person name="Zwirko Z."/>
            <person name="Jaffe D.B."/>
            <person name="Alvarez P."/>
            <person name="Brockman W."/>
            <person name="Butler J."/>
            <person name="Chin C."/>
            <person name="Gnerre S."/>
            <person name="Grabherr M."/>
            <person name="Kleber M."/>
            <person name="Mauceli E."/>
            <person name="MacCallum I."/>
        </authorList>
    </citation>
    <scope>NUCLEOTIDE SEQUENCE [LARGE SCALE GENOMIC DNA]</scope>
    <source>
        <strain evidence="4">Tucson 15287-2541.00</strain>
    </source>
</reference>
<dbReference type="EMBL" id="CH916368">
    <property type="protein sequence ID" value="EDW03525.1"/>
    <property type="molecule type" value="Genomic_DNA"/>
</dbReference>
<evidence type="ECO:0000256" key="1">
    <source>
        <dbReference type="SAM" id="Coils"/>
    </source>
</evidence>
<accession>B4JE05</accession>
<dbReference type="Proteomes" id="UP000001070">
    <property type="component" value="Unassembled WGS sequence"/>
</dbReference>
<feature type="transmembrane region" description="Helical" evidence="2">
    <location>
        <begin position="317"/>
        <end position="336"/>
    </location>
</feature>
<feature type="coiled-coil region" evidence="1">
    <location>
        <begin position="182"/>
        <end position="209"/>
    </location>
</feature>
<organism evidence="4">
    <name type="scientific">Drosophila grimshawi</name>
    <name type="common">Hawaiian fruit fly</name>
    <name type="synonym">Idiomyia grimshawi</name>
    <dbReference type="NCBI Taxonomy" id="7222"/>
    <lineage>
        <taxon>Eukaryota</taxon>
        <taxon>Metazoa</taxon>
        <taxon>Ecdysozoa</taxon>
        <taxon>Arthropoda</taxon>
        <taxon>Hexapoda</taxon>
        <taxon>Insecta</taxon>
        <taxon>Pterygota</taxon>
        <taxon>Neoptera</taxon>
        <taxon>Endopterygota</taxon>
        <taxon>Diptera</taxon>
        <taxon>Brachycera</taxon>
        <taxon>Muscomorpha</taxon>
        <taxon>Ephydroidea</taxon>
        <taxon>Drosophilidae</taxon>
        <taxon>Drosophila</taxon>
        <taxon>Hawaiian Drosophila</taxon>
    </lineage>
</organism>
<feature type="transmembrane region" description="Helical" evidence="2">
    <location>
        <begin position="288"/>
        <end position="310"/>
    </location>
</feature>
<dbReference type="HOGENOM" id="CLU_055703_0_0_1"/>
<dbReference type="OrthoDB" id="7849139at2759"/>
<feature type="transmembrane region" description="Helical" evidence="2">
    <location>
        <begin position="70"/>
        <end position="92"/>
    </location>
</feature>
<evidence type="ECO:0000313" key="4">
    <source>
        <dbReference type="Proteomes" id="UP000001070"/>
    </source>
</evidence>
<keyword evidence="4" id="KW-1185">Reference proteome</keyword>
<proteinExistence type="predicted"/>
<feature type="transmembrane region" description="Helical" evidence="2">
    <location>
        <begin position="31"/>
        <end position="50"/>
    </location>
</feature>
<gene>
    <name evidence="3" type="primary">Dgri\GH10456</name>
    <name evidence="3" type="ORF">Dgri_GH10456</name>
</gene>
<dbReference type="PhylomeDB" id="B4JE05"/>
<protein>
    <submittedName>
        <fullName evidence="3">GH10456</fullName>
    </submittedName>
</protein>
<feature type="transmembrane region" description="Helical" evidence="2">
    <location>
        <begin position="252"/>
        <end position="273"/>
    </location>
</feature>
<evidence type="ECO:0000256" key="2">
    <source>
        <dbReference type="SAM" id="Phobius"/>
    </source>
</evidence>
<name>B4JE05_DROGR</name>
<keyword evidence="2" id="KW-0472">Membrane</keyword>
<feature type="transmembrane region" description="Helical" evidence="2">
    <location>
        <begin position="124"/>
        <end position="146"/>
    </location>
</feature>
<dbReference type="OMA" id="LTGYQMH"/>
<evidence type="ECO:0000313" key="3">
    <source>
        <dbReference type="EMBL" id="EDW03525.1"/>
    </source>
</evidence>
<keyword evidence="2" id="KW-1133">Transmembrane helix</keyword>
<dbReference type="eggNOG" id="ENOG502T7W8">
    <property type="taxonomic scope" value="Eukaryota"/>
</dbReference>
<dbReference type="InParanoid" id="B4JE05"/>
<keyword evidence="2" id="KW-0812">Transmembrane</keyword>
<dbReference type="AlphaFoldDB" id="B4JE05"/>
<sequence>MNTRRVLRTSNVLLLLTGYQMHWFDSQLQRYRISAPGILNVFVLACIYAGCFNEHFQPSALLKTLLDVSPFLYGLTRLQLLLSIKVFAYAIYASVRAVGVAGEITESLPMTIISARRGCLKRELIAYLLLFSTFVVLLCFGLYIGYEMQFKLPPLQHIMIGVALFLPHLVLAGALRFYCIFAWLTRERLRQLESEVEQLLSESKIKTELQLVANSSSVAVTVAASNEDNLLKPLQQLAAHFGNFFDHLQRSLLLLLGVNANCLLFGFYTYVYFSNTWHVLFDDHMRRVFYAGNISIYACIGCDYACLLLAQSLLEQQIQLIQLLVVALIVTCHYLNDAILQTNERFDSNDEDD</sequence>